<evidence type="ECO:0000313" key="4">
    <source>
        <dbReference type="Proteomes" id="UP000006813"/>
    </source>
</evidence>
<dbReference type="eggNOG" id="ENOG502R7DC">
    <property type="taxonomic scope" value="Eukaryota"/>
</dbReference>
<dbReference type="PANTHER" id="PTHR35088:SF1">
    <property type="entry name" value="COILED-COIL DOMAIN-CONTAINING PROTEIN 178"/>
    <property type="match status" value="1"/>
</dbReference>
<name>G5BGH6_HETGA</name>
<evidence type="ECO:0000256" key="1">
    <source>
        <dbReference type="SAM" id="Coils"/>
    </source>
</evidence>
<dbReference type="Proteomes" id="UP000006813">
    <property type="component" value="Unassembled WGS sequence"/>
</dbReference>
<dbReference type="InterPro" id="IPR038826">
    <property type="entry name" value="CCDC178"/>
</dbReference>
<protein>
    <submittedName>
        <fullName evidence="3">Uncharacterized protein</fullName>
    </submittedName>
</protein>
<organism evidence="3 4">
    <name type="scientific">Heterocephalus glaber</name>
    <name type="common">Naked mole rat</name>
    <dbReference type="NCBI Taxonomy" id="10181"/>
    <lineage>
        <taxon>Eukaryota</taxon>
        <taxon>Metazoa</taxon>
        <taxon>Chordata</taxon>
        <taxon>Craniata</taxon>
        <taxon>Vertebrata</taxon>
        <taxon>Euteleostomi</taxon>
        <taxon>Mammalia</taxon>
        <taxon>Eutheria</taxon>
        <taxon>Euarchontoglires</taxon>
        <taxon>Glires</taxon>
        <taxon>Rodentia</taxon>
        <taxon>Hystricomorpha</taxon>
        <taxon>Bathyergidae</taxon>
        <taxon>Heterocephalus</taxon>
    </lineage>
</organism>
<feature type="compositionally biased region" description="Basic and acidic residues" evidence="2">
    <location>
        <begin position="199"/>
        <end position="232"/>
    </location>
</feature>
<keyword evidence="1" id="KW-0175">Coiled coil</keyword>
<dbReference type="InParanoid" id="G5BGH6"/>
<dbReference type="FunCoup" id="G5BGH6">
    <property type="interactions" value="25"/>
</dbReference>
<feature type="coiled-coil region" evidence="1">
    <location>
        <begin position="44"/>
        <end position="71"/>
    </location>
</feature>
<sequence length="364" mass="42124">MSKTSSSVDLKEDWSIAIPVKEVKLEEERNEKYPELKKEMETLLSKAIHLIKSLETDRAEAEQMLRQQKSRKKMIIMKIDSWSIWKLQELPLAVQKAKLNNLHTHYCSEIDDVKVNIEESEEAAMVVLKETKSTTDEVSTLSRTKKTWDVELYNVSRDFSDISIVYAQAVAENKRLANEIITITDQISERANAGPEGTKTTEHEQESKVLKGKRKDEKHSMMSKEERLKGGEEIGGKEESRYIYVQKKLYSIQEAQILERESLLKNKALYALALAEILEPLQQLEDDAVRIRTVRQEQADTLSNVLQKEKYVKAKVEKTKHKLRRKGRKTRDTLTKTEEESSNLMQHILDFFQTLTDGLRENNG</sequence>
<gene>
    <name evidence="3" type="ORF">GW7_04521</name>
</gene>
<reference evidence="3 4" key="1">
    <citation type="journal article" date="2011" name="Nature">
        <title>Genome sequencing reveals insights into physiology and longevity of the naked mole rat.</title>
        <authorList>
            <person name="Kim E.B."/>
            <person name="Fang X."/>
            <person name="Fushan A.A."/>
            <person name="Huang Z."/>
            <person name="Lobanov A.V."/>
            <person name="Han L."/>
            <person name="Marino S.M."/>
            <person name="Sun X."/>
            <person name="Turanov A.A."/>
            <person name="Yang P."/>
            <person name="Yim S.H."/>
            <person name="Zhao X."/>
            <person name="Kasaikina M.V."/>
            <person name="Stoletzki N."/>
            <person name="Peng C."/>
            <person name="Polak P."/>
            <person name="Xiong Z."/>
            <person name="Kiezun A."/>
            <person name="Zhu Y."/>
            <person name="Chen Y."/>
            <person name="Kryukov G.V."/>
            <person name="Zhang Q."/>
            <person name="Peshkin L."/>
            <person name="Yang L."/>
            <person name="Bronson R.T."/>
            <person name="Buffenstein R."/>
            <person name="Wang B."/>
            <person name="Han C."/>
            <person name="Li Q."/>
            <person name="Chen L."/>
            <person name="Zhao W."/>
            <person name="Sunyaev S.R."/>
            <person name="Park T.J."/>
            <person name="Zhang G."/>
            <person name="Wang J."/>
            <person name="Gladyshev V.N."/>
        </authorList>
    </citation>
    <scope>NUCLEOTIDE SEQUENCE [LARGE SCALE GENOMIC DNA]</scope>
</reference>
<dbReference type="STRING" id="10181.G5BGH6"/>
<accession>G5BGH6</accession>
<dbReference type="AlphaFoldDB" id="G5BGH6"/>
<proteinExistence type="predicted"/>
<feature type="region of interest" description="Disordered" evidence="2">
    <location>
        <begin position="191"/>
        <end position="232"/>
    </location>
</feature>
<evidence type="ECO:0000313" key="3">
    <source>
        <dbReference type="EMBL" id="EHB08387.1"/>
    </source>
</evidence>
<evidence type="ECO:0000256" key="2">
    <source>
        <dbReference type="SAM" id="MobiDB-lite"/>
    </source>
</evidence>
<dbReference type="PANTHER" id="PTHR35088">
    <property type="entry name" value="COILED-COIL DOMAIN-CONTAINING PROTEIN 178"/>
    <property type="match status" value="1"/>
</dbReference>
<dbReference type="EMBL" id="JH170192">
    <property type="protein sequence ID" value="EHB08387.1"/>
    <property type="molecule type" value="Genomic_DNA"/>
</dbReference>